<protein>
    <submittedName>
        <fullName evidence="2">Uncharacterized protein At3g06530</fullName>
    </submittedName>
</protein>
<dbReference type="InterPro" id="IPR040191">
    <property type="entry name" value="UTP10"/>
</dbReference>
<reference evidence="2" key="1">
    <citation type="submission" date="2018-02" db="EMBL/GenBank/DDBJ databases">
        <title>Rhizophora mucronata_Transcriptome.</title>
        <authorList>
            <person name="Meera S.P."/>
            <person name="Sreeshan A."/>
            <person name="Augustine A."/>
        </authorList>
    </citation>
    <scope>NUCLEOTIDE SEQUENCE</scope>
    <source>
        <tissue evidence="2">Leaf</tissue>
    </source>
</reference>
<evidence type="ECO:0000313" key="2">
    <source>
        <dbReference type="EMBL" id="MBX27356.1"/>
    </source>
</evidence>
<dbReference type="GO" id="GO:0030515">
    <property type="term" value="F:snoRNA binding"/>
    <property type="evidence" value="ECO:0007669"/>
    <property type="project" value="TreeGrafter"/>
</dbReference>
<name>A0A2P2MAZ3_RHIMU</name>
<dbReference type="GO" id="GO:0000462">
    <property type="term" value="P:maturation of SSU-rRNA from tricistronic rRNA transcript (SSU-rRNA, 5.8S rRNA, LSU-rRNA)"/>
    <property type="evidence" value="ECO:0007669"/>
    <property type="project" value="TreeGrafter"/>
</dbReference>
<feature type="domain" description="U3 small nucleolar RNA-associated protein 10 N-terminal" evidence="1">
    <location>
        <begin position="232"/>
        <end position="356"/>
    </location>
</feature>
<dbReference type="GO" id="GO:0034455">
    <property type="term" value="C:t-UTP complex"/>
    <property type="evidence" value="ECO:0007669"/>
    <property type="project" value="TreeGrafter"/>
</dbReference>
<organism evidence="2">
    <name type="scientific">Rhizophora mucronata</name>
    <name type="common">Asiatic mangrove</name>
    <dbReference type="NCBI Taxonomy" id="61149"/>
    <lineage>
        <taxon>Eukaryota</taxon>
        <taxon>Viridiplantae</taxon>
        <taxon>Streptophyta</taxon>
        <taxon>Embryophyta</taxon>
        <taxon>Tracheophyta</taxon>
        <taxon>Spermatophyta</taxon>
        <taxon>Magnoliopsida</taxon>
        <taxon>eudicotyledons</taxon>
        <taxon>Gunneridae</taxon>
        <taxon>Pentapetalae</taxon>
        <taxon>rosids</taxon>
        <taxon>fabids</taxon>
        <taxon>Malpighiales</taxon>
        <taxon>Rhizophoraceae</taxon>
        <taxon>Rhizophora</taxon>
    </lineage>
</organism>
<dbReference type="EMBL" id="GGEC01046872">
    <property type="protein sequence ID" value="MBX27356.1"/>
    <property type="molecule type" value="Transcribed_RNA"/>
</dbReference>
<evidence type="ECO:0000259" key="1">
    <source>
        <dbReference type="Pfam" id="PF12397"/>
    </source>
</evidence>
<dbReference type="InterPro" id="IPR022125">
    <property type="entry name" value="U3snoRNP10_N"/>
</dbReference>
<sequence length="391" mass="44036">MATSIASQLEAIRSVIQTDSEPRKRPITRPSILFDPKEAADIDVDSILSIALSGLEVLESVDERFRNYKHDLFSHKSKDLDRELMRQDENNQINASISSYLRLVSGHFQLPAVHKTLEYLIRRYKIHVYNFEDLILCALPYHDTHAFVRVVQLIDTRNSKWKFLDGVKVSGAPLPRSVVVRQCIRDMGVLEALCGYASPVKKYRPSRPVICFCTAVIVEMLGSLTAVNDDVVKGILPFVVSGLQPGSKRSSDHKAGALMIVGLLATKVAFSPKLTKSLIRSIAGIAREEAKELTDLQWVRLSIIALINLVQLQSVDVFPTKALEILMETRDMSGVLLALSKEFNIDNFLAMLLGSLVDYRFEMDNGFNPPYEFKFVILVVLLLFVLHLQFF</sequence>
<dbReference type="GO" id="GO:0032040">
    <property type="term" value="C:small-subunit processome"/>
    <property type="evidence" value="ECO:0007669"/>
    <property type="project" value="TreeGrafter"/>
</dbReference>
<proteinExistence type="predicted"/>
<dbReference type="AlphaFoldDB" id="A0A2P2MAZ3"/>
<dbReference type="PANTHER" id="PTHR13457">
    <property type="entry name" value="BAP28"/>
    <property type="match status" value="1"/>
</dbReference>
<accession>A0A2P2MAZ3</accession>
<dbReference type="PANTHER" id="PTHR13457:SF1">
    <property type="entry name" value="HEAT REPEAT-CONTAINING PROTEIN 1"/>
    <property type="match status" value="1"/>
</dbReference>
<dbReference type="GO" id="GO:0045943">
    <property type="term" value="P:positive regulation of transcription by RNA polymerase I"/>
    <property type="evidence" value="ECO:0007669"/>
    <property type="project" value="TreeGrafter"/>
</dbReference>
<dbReference type="GO" id="GO:0030686">
    <property type="term" value="C:90S preribosome"/>
    <property type="evidence" value="ECO:0007669"/>
    <property type="project" value="TreeGrafter"/>
</dbReference>
<dbReference type="Pfam" id="PF12397">
    <property type="entry name" value="U3snoRNP10"/>
    <property type="match status" value="1"/>
</dbReference>